<evidence type="ECO:0000313" key="2">
    <source>
        <dbReference type="EMBL" id="SUZ60890.1"/>
    </source>
</evidence>
<feature type="domain" description="DZANK-type" evidence="1">
    <location>
        <begin position="3"/>
        <end position="77"/>
    </location>
</feature>
<dbReference type="EMBL" id="UINC01000772">
    <property type="protein sequence ID" value="SUZ60890.1"/>
    <property type="molecule type" value="Genomic_DNA"/>
</dbReference>
<name>A0A381P211_9ZZZZ</name>
<dbReference type="InterPro" id="IPR025874">
    <property type="entry name" value="DZR"/>
</dbReference>
<reference evidence="2" key="1">
    <citation type="submission" date="2018-05" db="EMBL/GenBank/DDBJ databases">
        <authorList>
            <person name="Lanie J.A."/>
            <person name="Ng W.-L."/>
            <person name="Kazmierczak K.M."/>
            <person name="Andrzejewski T.M."/>
            <person name="Davidsen T.M."/>
            <person name="Wayne K.J."/>
            <person name="Tettelin H."/>
            <person name="Glass J.I."/>
            <person name="Rusch D."/>
            <person name="Podicherti R."/>
            <person name="Tsui H.-C.T."/>
            <person name="Winkler M.E."/>
        </authorList>
    </citation>
    <scope>NUCLEOTIDE SEQUENCE</scope>
</reference>
<organism evidence="2">
    <name type="scientific">marine metagenome</name>
    <dbReference type="NCBI Taxonomy" id="408172"/>
    <lineage>
        <taxon>unclassified sequences</taxon>
        <taxon>metagenomes</taxon>
        <taxon>ecological metagenomes</taxon>
    </lineage>
</organism>
<protein>
    <recommendedName>
        <fullName evidence="1">DZANK-type domain-containing protein</fullName>
    </recommendedName>
</protein>
<dbReference type="Pfam" id="PF12773">
    <property type="entry name" value="DZR"/>
    <property type="match status" value="1"/>
</dbReference>
<sequence length="85" mass="9354">MECISCGLHNVEDARFCGHCGINIRQRGQTPTDQDDSAELGDQKGYGGMKNLETQIIFCFKCGLRNCEDARFCGQCGVNLKHGLP</sequence>
<proteinExistence type="predicted"/>
<accession>A0A381P211</accession>
<gene>
    <name evidence="2" type="ORF">METZ01_LOCUS13744</name>
</gene>
<dbReference type="AlphaFoldDB" id="A0A381P211"/>
<evidence type="ECO:0000259" key="1">
    <source>
        <dbReference type="Pfam" id="PF12773"/>
    </source>
</evidence>